<dbReference type="AlphaFoldDB" id="A0A955RL79"/>
<accession>A0A955RL79</accession>
<organism evidence="1 2">
    <name type="scientific">Candidatus Dojkabacteria bacterium</name>
    <dbReference type="NCBI Taxonomy" id="2099670"/>
    <lineage>
        <taxon>Bacteria</taxon>
        <taxon>Candidatus Dojkabacteria</taxon>
    </lineage>
</organism>
<proteinExistence type="predicted"/>
<comment type="caution">
    <text evidence="1">The sequence shown here is derived from an EMBL/GenBank/DDBJ whole genome shotgun (WGS) entry which is preliminary data.</text>
</comment>
<gene>
    <name evidence="1" type="ORF">KC717_05310</name>
</gene>
<dbReference type="Proteomes" id="UP000754563">
    <property type="component" value="Unassembled WGS sequence"/>
</dbReference>
<dbReference type="EMBL" id="JAGQLH010000071">
    <property type="protein sequence ID" value="MCA9386038.1"/>
    <property type="molecule type" value="Genomic_DNA"/>
</dbReference>
<evidence type="ECO:0000313" key="2">
    <source>
        <dbReference type="Proteomes" id="UP000754563"/>
    </source>
</evidence>
<sequence>MKQELGIVISKTGREILMGVVGGLVGGFLPGTGIEDIFIGIGAGVLHESFNRVSGNHAKLAQFLIKSLTLPLMYPNQAVESAIFGAVFASSIELIRAGITR</sequence>
<reference evidence="1" key="1">
    <citation type="submission" date="2020-04" db="EMBL/GenBank/DDBJ databases">
        <authorList>
            <person name="Zhang T."/>
        </authorList>
    </citation>
    <scope>NUCLEOTIDE SEQUENCE</scope>
    <source>
        <strain evidence="1">HKST-UBA11</strain>
    </source>
</reference>
<reference evidence="1" key="2">
    <citation type="journal article" date="2021" name="Microbiome">
        <title>Successional dynamics and alternative stable states in a saline activated sludge microbial community over 9 years.</title>
        <authorList>
            <person name="Wang Y."/>
            <person name="Ye J."/>
            <person name="Ju F."/>
            <person name="Liu L."/>
            <person name="Boyd J.A."/>
            <person name="Deng Y."/>
            <person name="Parks D.H."/>
            <person name="Jiang X."/>
            <person name="Yin X."/>
            <person name="Woodcroft B.J."/>
            <person name="Tyson G.W."/>
            <person name="Hugenholtz P."/>
            <person name="Polz M.F."/>
            <person name="Zhang T."/>
        </authorList>
    </citation>
    <scope>NUCLEOTIDE SEQUENCE</scope>
    <source>
        <strain evidence="1">HKST-UBA11</strain>
    </source>
</reference>
<evidence type="ECO:0000313" key="1">
    <source>
        <dbReference type="EMBL" id="MCA9386038.1"/>
    </source>
</evidence>
<name>A0A955RL79_9BACT</name>
<protein>
    <submittedName>
        <fullName evidence="1">Uncharacterized protein</fullName>
    </submittedName>
</protein>